<feature type="region of interest" description="Disordered" evidence="1">
    <location>
        <begin position="390"/>
        <end position="415"/>
    </location>
</feature>
<comment type="caution">
    <text evidence="4">The sequence shown here is derived from an EMBL/GenBank/DDBJ whole genome shotgun (WGS) entry which is preliminary data.</text>
</comment>
<dbReference type="InterPro" id="IPR025889">
    <property type="entry name" value="GSP17M-like_dom"/>
</dbReference>
<sequence length="415" mass="47056">MRAVRHSKIYFYKSNAVKIAIDLNAVNRFNSVYVDFERVYFVHNANQKMRRSYKMEKTVYGVFDSTPEVIQAINALKAKGYEGDDITVIADNEDKLEFAEYTDTRDVNTVTNTQEDESFMDKVMRFFMNEGTYGLEDRLSAAGLSDSETAAYVNDVEDGKILVLLDAEKETTVREEMFEGDMERDRLRTERMDVTGINTTGVTNNPDPNIFPEGTAGIQETTGDLATGGTRGRHLTTGRLENEGYSVSGTGTADGMLTDEEKTLRLREEQLEIDKQEVQSGEVVINKEVNEEQRTVNVPVEHEEVYVERRPVKDGTMNAKDAGPITDGETIRIPVVEEQVEVTKRPVVTDEVVIGKRTVQETQHVQDTVKKEEIKLDKDGNPLVRENREDVLSDNNENMLDNDRQLKNRIDTDKL</sequence>
<dbReference type="NCBIfam" id="TIGR02271">
    <property type="entry name" value="YsnF/AvaK domain"/>
    <property type="match status" value="1"/>
</dbReference>
<dbReference type="InterPro" id="IPR019060">
    <property type="entry name" value="DUF2382"/>
</dbReference>
<dbReference type="AlphaFoldDB" id="A0A372LIQ7"/>
<dbReference type="Pfam" id="PF11181">
    <property type="entry name" value="YflT"/>
    <property type="match status" value="1"/>
</dbReference>
<feature type="domain" description="DUF2382" evidence="2">
    <location>
        <begin position="264"/>
        <end position="375"/>
    </location>
</feature>
<evidence type="ECO:0000313" key="4">
    <source>
        <dbReference type="EMBL" id="RFU65949.1"/>
    </source>
</evidence>
<dbReference type="PANTHER" id="PTHR38463:SF1">
    <property type="entry name" value="STRESS RESPONSE PROTEIN YSNF"/>
    <property type="match status" value="1"/>
</dbReference>
<evidence type="ECO:0000256" key="1">
    <source>
        <dbReference type="SAM" id="MobiDB-lite"/>
    </source>
</evidence>
<dbReference type="Proteomes" id="UP000262939">
    <property type="component" value="Unassembled WGS sequence"/>
</dbReference>
<organism evidence="4 5">
    <name type="scientific">Peribacillus glennii</name>
    <dbReference type="NCBI Taxonomy" id="2303991"/>
    <lineage>
        <taxon>Bacteria</taxon>
        <taxon>Bacillati</taxon>
        <taxon>Bacillota</taxon>
        <taxon>Bacilli</taxon>
        <taxon>Bacillales</taxon>
        <taxon>Bacillaceae</taxon>
        <taxon>Peribacillus</taxon>
    </lineage>
</organism>
<evidence type="ECO:0000259" key="3">
    <source>
        <dbReference type="Pfam" id="PF11181"/>
    </source>
</evidence>
<evidence type="ECO:0000313" key="5">
    <source>
        <dbReference type="Proteomes" id="UP000262939"/>
    </source>
</evidence>
<dbReference type="PANTHER" id="PTHR38463">
    <property type="entry name" value="STRESS RESPONSE PROTEIN YSNF"/>
    <property type="match status" value="1"/>
</dbReference>
<protein>
    <submittedName>
        <fullName evidence="4">YsnF/AvaK domain-containing protein</fullName>
    </submittedName>
</protein>
<reference evidence="4 5" key="1">
    <citation type="submission" date="2018-08" db="EMBL/GenBank/DDBJ databases">
        <title>Bacillus chawlae sp. nov., Bacillus glennii sp. nov., and Bacillus saganii sp. nov. Isolated from the Vehicle Assembly Building at Kennedy Space Center where the Viking Spacecraft were Assembled.</title>
        <authorList>
            <person name="Seuylemezian A."/>
            <person name="Vaishampayan P."/>
        </authorList>
    </citation>
    <scope>NUCLEOTIDE SEQUENCE [LARGE SCALE GENOMIC DNA]</scope>
    <source>
        <strain evidence="4 5">V44-8</strain>
    </source>
</reference>
<name>A0A372LIQ7_9BACI</name>
<proteinExistence type="predicted"/>
<keyword evidence="5" id="KW-1185">Reference proteome</keyword>
<accession>A0A372LIQ7</accession>
<evidence type="ECO:0000259" key="2">
    <source>
        <dbReference type="Pfam" id="PF09557"/>
    </source>
</evidence>
<feature type="domain" description="General stress protein 17M-like" evidence="3">
    <location>
        <begin position="59"/>
        <end position="159"/>
    </location>
</feature>
<dbReference type="Pfam" id="PF09557">
    <property type="entry name" value="DUF2382"/>
    <property type="match status" value="1"/>
</dbReference>
<gene>
    <name evidence="4" type="ORF">D0466_08805</name>
</gene>
<dbReference type="InterPro" id="IPR052967">
    <property type="entry name" value="Stress_Response_Assoc"/>
</dbReference>
<feature type="compositionally biased region" description="Basic and acidic residues" evidence="1">
    <location>
        <begin position="401"/>
        <end position="415"/>
    </location>
</feature>
<dbReference type="EMBL" id="QVTD01000003">
    <property type="protein sequence ID" value="RFU65949.1"/>
    <property type="molecule type" value="Genomic_DNA"/>
</dbReference>